<protein>
    <recommendedName>
        <fullName evidence="1">Heterokaryon incompatibility domain-containing protein</fullName>
    </recommendedName>
</protein>
<feature type="domain" description="Heterokaryon incompatibility" evidence="1">
    <location>
        <begin position="245"/>
        <end position="378"/>
    </location>
</feature>
<dbReference type="OrthoDB" id="4161196at2759"/>
<dbReference type="Pfam" id="PF06985">
    <property type="entry name" value="HET"/>
    <property type="match status" value="1"/>
</dbReference>
<name>A0A6A6SL55_9PLEO</name>
<evidence type="ECO:0000259" key="1">
    <source>
        <dbReference type="Pfam" id="PF06985"/>
    </source>
</evidence>
<gene>
    <name evidence="2" type="ORF">K491DRAFT_763527</name>
</gene>
<proteinExistence type="predicted"/>
<dbReference type="Proteomes" id="UP000799324">
    <property type="component" value="Unassembled WGS sequence"/>
</dbReference>
<organism evidence="2 3">
    <name type="scientific">Lophiostoma macrostomum CBS 122681</name>
    <dbReference type="NCBI Taxonomy" id="1314788"/>
    <lineage>
        <taxon>Eukaryota</taxon>
        <taxon>Fungi</taxon>
        <taxon>Dikarya</taxon>
        <taxon>Ascomycota</taxon>
        <taxon>Pezizomycotina</taxon>
        <taxon>Dothideomycetes</taxon>
        <taxon>Pleosporomycetidae</taxon>
        <taxon>Pleosporales</taxon>
        <taxon>Lophiostomataceae</taxon>
        <taxon>Lophiostoma</taxon>
    </lineage>
</organism>
<dbReference type="AlphaFoldDB" id="A0A6A6SL55"/>
<dbReference type="EMBL" id="MU004589">
    <property type="protein sequence ID" value="KAF2647721.1"/>
    <property type="molecule type" value="Genomic_DNA"/>
</dbReference>
<sequence>MAGAGRSSSLLASSRSRSNILDGRTGCYAHLLSLGIRTPKLEYLSIRSLKLITKNGWKPLDPETSKTPAIVLRLGRTFAIAVKVSIFNHLLEVQVAERNVERPTYFYTTAFNGQKTTNPDLYVHMTVSKNYQDDKASLMAPGLHANRLLIQLGDRFSGVRNQSEHEICLAADPSSPAALNEDIIGRYFLRWRSVLRIVLRHSERLDPSFLNPFEIAYITPTHRLNNWTELFKTTAENYEVRLLGDEFGELPNLSWDALVVTEKLGYNYIWIDSICIIQKGDDFAGGGKHRRWRSTINYQFSIFTLVGTSEEMSNGILHQQPEDVTPWASNLVRLPYRDERNALAGHFYVYRRRMPLVDEYISQIRSSILFKRGWILQEWLFSKRILWYTPHGLFYECHQELPRAYDQSQLAFNLTNPGLRAYLQLKASFYFLNTNILNFWYHALEVYSGQHLTKPEKDRIMALSSLAKKVGTILTNPKQSTAAQIDLQKEIYVAGMWLRDLHYGLLYEEDHSAQGWTA</sequence>
<reference evidence="2" key="1">
    <citation type="journal article" date="2020" name="Stud. Mycol.">
        <title>101 Dothideomycetes genomes: a test case for predicting lifestyles and emergence of pathogens.</title>
        <authorList>
            <person name="Haridas S."/>
            <person name="Albert R."/>
            <person name="Binder M."/>
            <person name="Bloem J."/>
            <person name="Labutti K."/>
            <person name="Salamov A."/>
            <person name="Andreopoulos B."/>
            <person name="Baker S."/>
            <person name="Barry K."/>
            <person name="Bills G."/>
            <person name="Bluhm B."/>
            <person name="Cannon C."/>
            <person name="Castanera R."/>
            <person name="Culley D."/>
            <person name="Daum C."/>
            <person name="Ezra D."/>
            <person name="Gonzalez J."/>
            <person name="Henrissat B."/>
            <person name="Kuo A."/>
            <person name="Liang C."/>
            <person name="Lipzen A."/>
            <person name="Lutzoni F."/>
            <person name="Magnuson J."/>
            <person name="Mondo S."/>
            <person name="Nolan M."/>
            <person name="Ohm R."/>
            <person name="Pangilinan J."/>
            <person name="Park H.-J."/>
            <person name="Ramirez L."/>
            <person name="Alfaro M."/>
            <person name="Sun H."/>
            <person name="Tritt A."/>
            <person name="Yoshinaga Y."/>
            <person name="Zwiers L.-H."/>
            <person name="Turgeon B."/>
            <person name="Goodwin S."/>
            <person name="Spatafora J."/>
            <person name="Crous P."/>
            <person name="Grigoriev I."/>
        </authorList>
    </citation>
    <scope>NUCLEOTIDE SEQUENCE</scope>
    <source>
        <strain evidence="2">CBS 122681</strain>
    </source>
</reference>
<keyword evidence="3" id="KW-1185">Reference proteome</keyword>
<dbReference type="PANTHER" id="PTHR33112">
    <property type="entry name" value="DOMAIN PROTEIN, PUTATIVE-RELATED"/>
    <property type="match status" value="1"/>
</dbReference>
<evidence type="ECO:0000313" key="3">
    <source>
        <dbReference type="Proteomes" id="UP000799324"/>
    </source>
</evidence>
<evidence type="ECO:0000313" key="2">
    <source>
        <dbReference type="EMBL" id="KAF2647721.1"/>
    </source>
</evidence>
<accession>A0A6A6SL55</accession>
<dbReference type="PANTHER" id="PTHR33112:SF16">
    <property type="entry name" value="HETEROKARYON INCOMPATIBILITY DOMAIN-CONTAINING PROTEIN"/>
    <property type="match status" value="1"/>
</dbReference>
<dbReference type="InterPro" id="IPR010730">
    <property type="entry name" value="HET"/>
</dbReference>